<dbReference type="GO" id="GO:0009306">
    <property type="term" value="P:protein secretion"/>
    <property type="evidence" value="ECO:0007669"/>
    <property type="project" value="TreeGrafter"/>
</dbReference>
<dbReference type="PANTHER" id="PTHR13019:SF25">
    <property type="entry name" value="GOLGI APPARATUS MEMBRANE PROTEIN TVP23 HOMOLOG"/>
    <property type="match status" value="1"/>
</dbReference>
<dbReference type="STRING" id="37653.A0A0L8I3K7"/>
<gene>
    <name evidence="8" type="ORF">OCBIM_22036416mg</name>
</gene>
<dbReference type="AlphaFoldDB" id="A0A0L8I3K7"/>
<evidence type="ECO:0000256" key="3">
    <source>
        <dbReference type="ARBA" id="ARBA00022692"/>
    </source>
</evidence>
<comment type="similarity">
    <text evidence="2 6">Belongs to the TVP23 family.</text>
</comment>
<dbReference type="GO" id="GO:0000139">
    <property type="term" value="C:Golgi membrane"/>
    <property type="evidence" value="ECO:0007669"/>
    <property type="project" value="TreeGrafter"/>
</dbReference>
<evidence type="ECO:0000256" key="1">
    <source>
        <dbReference type="ARBA" id="ARBA00004141"/>
    </source>
</evidence>
<keyword evidence="5 6" id="KW-0472">Membrane</keyword>
<keyword evidence="3 6" id="KW-0812">Transmembrane</keyword>
<accession>A0A0L8I3K7</accession>
<dbReference type="OMA" id="KMIWWID"/>
<dbReference type="GO" id="GO:0016192">
    <property type="term" value="P:vesicle-mediated transport"/>
    <property type="evidence" value="ECO:0007669"/>
    <property type="project" value="TreeGrafter"/>
</dbReference>
<dbReference type="PANTHER" id="PTHR13019">
    <property type="entry name" value="GOLGI APPARATUS MEMBRANE PROTEIN TVP23"/>
    <property type="match status" value="1"/>
</dbReference>
<evidence type="ECO:0000256" key="7">
    <source>
        <dbReference type="SAM" id="MobiDB-lite"/>
    </source>
</evidence>
<proteinExistence type="inferred from homology"/>
<evidence type="ECO:0000256" key="5">
    <source>
        <dbReference type="ARBA" id="ARBA00023136"/>
    </source>
</evidence>
<feature type="compositionally biased region" description="Basic and acidic residues" evidence="7">
    <location>
        <begin position="211"/>
        <end position="222"/>
    </location>
</feature>
<feature type="region of interest" description="Disordered" evidence="7">
    <location>
        <begin position="200"/>
        <end position="222"/>
    </location>
</feature>
<feature type="transmembrane region" description="Helical" evidence="6">
    <location>
        <begin position="59"/>
        <end position="77"/>
    </location>
</feature>
<organism evidence="8">
    <name type="scientific">Octopus bimaculoides</name>
    <name type="common">California two-spotted octopus</name>
    <dbReference type="NCBI Taxonomy" id="37653"/>
    <lineage>
        <taxon>Eukaryota</taxon>
        <taxon>Metazoa</taxon>
        <taxon>Spiralia</taxon>
        <taxon>Lophotrochozoa</taxon>
        <taxon>Mollusca</taxon>
        <taxon>Cephalopoda</taxon>
        <taxon>Coleoidea</taxon>
        <taxon>Octopodiformes</taxon>
        <taxon>Octopoda</taxon>
        <taxon>Incirrata</taxon>
        <taxon>Octopodidae</taxon>
        <taxon>Octopus</taxon>
    </lineage>
</organism>
<dbReference type="Pfam" id="PF05832">
    <property type="entry name" value="DUF846"/>
    <property type="match status" value="1"/>
</dbReference>
<evidence type="ECO:0000313" key="8">
    <source>
        <dbReference type="EMBL" id="KOF96077.1"/>
    </source>
</evidence>
<evidence type="ECO:0000256" key="2">
    <source>
        <dbReference type="ARBA" id="ARBA00005467"/>
    </source>
</evidence>
<reference evidence="8" key="1">
    <citation type="submission" date="2015-07" db="EMBL/GenBank/DDBJ databases">
        <title>MeaNS - Measles Nucleotide Surveillance Program.</title>
        <authorList>
            <person name="Tran T."/>
            <person name="Druce J."/>
        </authorList>
    </citation>
    <scope>NUCLEOTIDE SEQUENCE</scope>
    <source>
        <strain evidence="8">UCB-OBI-ISO-001</strain>
        <tissue evidence="8">Gonad</tissue>
    </source>
</reference>
<dbReference type="KEGG" id="obi:106884314"/>
<feature type="transmembrane region" description="Helical" evidence="6">
    <location>
        <begin position="124"/>
        <end position="145"/>
    </location>
</feature>
<dbReference type="InterPro" id="IPR008564">
    <property type="entry name" value="TVP23-like"/>
</dbReference>
<dbReference type="OrthoDB" id="2151161at2759"/>
<name>A0A0L8I3K7_OCTBM</name>
<feature type="transmembrane region" description="Helical" evidence="6">
    <location>
        <begin position="151"/>
        <end position="170"/>
    </location>
</feature>
<evidence type="ECO:0000256" key="6">
    <source>
        <dbReference type="RuleBase" id="RU361206"/>
    </source>
</evidence>
<keyword evidence="4 6" id="KW-1133">Transmembrane helix</keyword>
<protein>
    <recommendedName>
        <fullName evidence="6">Golgi apparatus membrane protein TVP23 homolog</fullName>
    </recommendedName>
</protein>
<dbReference type="EMBL" id="KQ416641">
    <property type="protein sequence ID" value="KOF96077.1"/>
    <property type="molecule type" value="Genomic_DNA"/>
</dbReference>
<evidence type="ECO:0000256" key="4">
    <source>
        <dbReference type="ARBA" id="ARBA00022989"/>
    </source>
</evidence>
<comment type="subcellular location">
    <subcellularLocation>
        <location evidence="1 6">Membrane</location>
        <topology evidence="1 6">Multi-pass membrane protein</topology>
    </subcellularLocation>
</comment>
<sequence>MAATSSVIMDGTEEVINFGEEEDILERRKKVKHPFAVFFHLIFRSASVVAYLFCGWFSSSFIASFVVIVIFLSMDFWTVKNITGRLLVGLRWWNYIDESGASHWVYESRKGSSKSKVTAVESRVFWLSLVSCQIIWIVLFFGTIFTLNFEWFMVVIVGIVMNGANLYGYIRCKIGAKKSLRSVASNFLGQHILQTLKGSVTSTTETTSENMNEKPSEPKFSI</sequence>